<evidence type="ECO:0000313" key="4">
    <source>
        <dbReference type="Proteomes" id="UP000095281"/>
    </source>
</evidence>
<proteinExistence type="predicted"/>
<feature type="domain" description="C2H2-type" evidence="3">
    <location>
        <begin position="35"/>
        <end position="62"/>
    </location>
</feature>
<dbReference type="GO" id="GO:0008270">
    <property type="term" value="F:zinc ion binding"/>
    <property type="evidence" value="ECO:0007669"/>
    <property type="project" value="UniProtKB-KW"/>
</dbReference>
<dbReference type="PROSITE" id="PS50157">
    <property type="entry name" value="ZINC_FINGER_C2H2_2"/>
    <property type="match status" value="1"/>
</dbReference>
<organism evidence="4 5">
    <name type="scientific">Meloidogyne hapla</name>
    <name type="common">Root-knot nematode worm</name>
    <dbReference type="NCBI Taxonomy" id="6305"/>
    <lineage>
        <taxon>Eukaryota</taxon>
        <taxon>Metazoa</taxon>
        <taxon>Ecdysozoa</taxon>
        <taxon>Nematoda</taxon>
        <taxon>Chromadorea</taxon>
        <taxon>Rhabditida</taxon>
        <taxon>Tylenchina</taxon>
        <taxon>Tylenchomorpha</taxon>
        <taxon>Tylenchoidea</taxon>
        <taxon>Meloidogynidae</taxon>
        <taxon>Meloidogyninae</taxon>
        <taxon>Meloidogyne</taxon>
    </lineage>
</organism>
<protein>
    <submittedName>
        <fullName evidence="5">C2H2-type domain-containing protein</fullName>
    </submittedName>
</protein>
<keyword evidence="1" id="KW-0863">Zinc-finger</keyword>
<dbReference type="AlphaFoldDB" id="A0A1I8B866"/>
<keyword evidence="1" id="KW-0479">Metal-binding</keyword>
<dbReference type="SMART" id="SM00355">
    <property type="entry name" value="ZnF_C2H2"/>
    <property type="match status" value="2"/>
</dbReference>
<evidence type="ECO:0000313" key="5">
    <source>
        <dbReference type="WBParaSite" id="MhA1_Contig151.frz3.gene4"/>
    </source>
</evidence>
<sequence length="290" mass="33090">MSDARVKVPCEVCAMKVPNGRMANHLFVCQAMHPYPCRLCTRCFSSPQGVANHQHVHSAEERGTAFRCTHADCDFGTNFYKNLQAHLMRHQTGFQRSRSRSRSRQPGGNPYAVPLPNRPPPEQPQEDQHQPEEEDVEMNYGCHPRTVGRLAPVNRSVQRTVERSQEPEVQQDEEVETRATPIGENIEQSVERSREPEVQQDEQAPTDTVDDDIEEIEPPSGFMNLRLVDPVRARLIMVAESRAQDDLVRNLRENNNILHEFCLKRGLDFGTGKTAQAIDVYFRDFSVNDD</sequence>
<dbReference type="WBParaSite" id="MhA1_Contig151.frz3.gene4">
    <property type="protein sequence ID" value="MhA1_Contig151.frz3.gene4"/>
    <property type="gene ID" value="MhA1_Contig151.frz3.gene4"/>
</dbReference>
<evidence type="ECO:0000256" key="2">
    <source>
        <dbReference type="SAM" id="MobiDB-lite"/>
    </source>
</evidence>
<keyword evidence="1" id="KW-0862">Zinc</keyword>
<keyword evidence="4" id="KW-1185">Reference proteome</keyword>
<dbReference type="PROSITE" id="PS00028">
    <property type="entry name" value="ZINC_FINGER_C2H2_1"/>
    <property type="match status" value="1"/>
</dbReference>
<feature type="region of interest" description="Disordered" evidence="2">
    <location>
        <begin position="90"/>
        <end position="214"/>
    </location>
</feature>
<dbReference type="Gene3D" id="3.30.160.60">
    <property type="entry name" value="Classic Zinc Finger"/>
    <property type="match status" value="1"/>
</dbReference>
<evidence type="ECO:0000259" key="3">
    <source>
        <dbReference type="PROSITE" id="PS50157"/>
    </source>
</evidence>
<dbReference type="InterPro" id="IPR013087">
    <property type="entry name" value="Znf_C2H2_type"/>
</dbReference>
<name>A0A1I8B866_MELHA</name>
<accession>A0A1I8B866</accession>
<reference evidence="5" key="1">
    <citation type="submission" date="2016-11" db="UniProtKB">
        <authorList>
            <consortium name="WormBaseParasite"/>
        </authorList>
    </citation>
    <scope>IDENTIFICATION</scope>
</reference>
<dbReference type="Proteomes" id="UP000095281">
    <property type="component" value="Unplaced"/>
</dbReference>
<evidence type="ECO:0000256" key="1">
    <source>
        <dbReference type="PROSITE-ProRule" id="PRU00042"/>
    </source>
</evidence>